<feature type="short sequence motif" description="HXTX 1" evidence="2">
    <location>
        <begin position="36"/>
        <end position="39"/>
    </location>
</feature>
<evidence type="ECO:0000313" key="3">
    <source>
        <dbReference type="EMBL" id="GGX73202.1"/>
    </source>
</evidence>
<keyword evidence="4" id="KW-1185">Reference proteome</keyword>
<dbReference type="Proteomes" id="UP000600865">
    <property type="component" value="Unassembled WGS sequence"/>
</dbReference>
<dbReference type="EMBL" id="BMYV01000003">
    <property type="protein sequence ID" value="GGX73202.1"/>
    <property type="molecule type" value="Genomic_DNA"/>
</dbReference>
<organism evidence="3 4">
    <name type="scientific">Litorimonas cladophorae</name>
    <dbReference type="NCBI Taxonomy" id="1220491"/>
    <lineage>
        <taxon>Bacteria</taxon>
        <taxon>Pseudomonadati</taxon>
        <taxon>Pseudomonadota</taxon>
        <taxon>Alphaproteobacteria</taxon>
        <taxon>Maricaulales</taxon>
        <taxon>Robiginitomaculaceae</taxon>
    </lineage>
</organism>
<dbReference type="EC" id="3.1.4.58" evidence="2"/>
<accession>A0A918KTS5</accession>
<evidence type="ECO:0000256" key="1">
    <source>
        <dbReference type="ARBA" id="ARBA00022801"/>
    </source>
</evidence>
<feature type="active site" description="Proton donor" evidence="2">
    <location>
        <position position="36"/>
    </location>
</feature>
<dbReference type="InterPro" id="IPR004175">
    <property type="entry name" value="RNA_CPDase"/>
</dbReference>
<dbReference type="RefSeq" id="WP_189586435.1">
    <property type="nucleotide sequence ID" value="NZ_BMYV01000003.1"/>
</dbReference>
<dbReference type="Pfam" id="PF13563">
    <property type="entry name" value="2_5_RNA_ligase2"/>
    <property type="match status" value="1"/>
</dbReference>
<comment type="similarity">
    <text evidence="2">Belongs to the 2H phosphoesterase superfamily. ThpR family.</text>
</comment>
<sequence length="184" mass="20874">MKLFAAIFLPEKIAGDIVREQKGVSGARWVSEERLHITLGFFGDVDPDYAELLDHEIGTLRMGSFELELAGGGHFGKTEPHAIWAGVKPHPALERLHAHCRHAARRAEVQMESRKYMPHVTMAYMKPRSPLDRIVSFEQRMADFETRPFLVDQFSLISSHPKKRGPNLYKEEARYPLLGEGVAP</sequence>
<dbReference type="AlphaFoldDB" id="A0A918KTS5"/>
<feature type="active site" description="Proton acceptor" evidence="2">
    <location>
        <position position="119"/>
    </location>
</feature>
<evidence type="ECO:0000256" key="2">
    <source>
        <dbReference type="HAMAP-Rule" id="MF_01940"/>
    </source>
</evidence>
<comment type="catalytic activity">
    <reaction evidence="2">
        <text>a 3'-end 2',3'-cyclophospho-ribonucleotide-RNA + H2O = a 3'-end 2'-phospho-ribonucleotide-RNA + H(+)</text>
        <dbReference type="Rhea" id="RHEA:11828"/>
        <dbReference type="Rhea" id="RHEA-COMP:10464"/>
        <dbReference type="Rhea" id="RHEA-COMP:17353"/>
        <dbReference type="ChEBI" id="CHEBI:15377"/>
        <dbReference type="ChEBI" id="CHEBI:15378"/>
        <dbReference type="ChEBI" id="CHEBI:83064"/>
        <dbReference type="ChEBI" id="CHEBI:173113"/>
        <dbReference type="EC" id="3.1.4.58"/>
    </reaction>
</comment>
<proteinExistence type="inferred from homology"/>
<dbReference type="InterPro" id="IPR009097">
    <property type="entry name" value="Cyclic_Pdiesterase"/>
</dbReference>
<dbReference type="GO" id="GO:0004113">
    <property type="term" value="F:2',3'-cyclic-nucleotide 3'-phosphodiesterase activity"/>
    <property type="evidence" value="ECO:0007669"/>
    <property type="project" value="InterPro"/>
</dbReference>
<protein>
    <recommendedName>
        <fullName evidence="2">RNA 2',3'-cyclic phosphodiesterase</fullName>
        <shortName evidence="2">RNA 2',3'-CPDase</shortName>
        <ecNumber evidence="2">3.1.4.58</ecNumber>
    </recommendedName>
</protein>
<dbReference type="SUPFAM" id="SSF55144">
    <property type="entry name" value="LigT-like"/>
    <property type="match status" value="1"/>
</dbReference>
<name>A0A918KTS5_9PROT</name>
<gene>
    <name evidence="3" type="primary">ligT</name>
    <name evidence="3" type="ORF">GCM10011309_24020</name>
</gene>
<dbReference type="PANTHER" id="PTHR35561:SF1">
    <property type="entry name" value="RNA 2',3'-CYCLIC PHOSPHODIESTERASE"/>
    <property type="match status" value="1"/>
</dbReference>
<dbReference type="Gene3D" id="3.90.1140.10">
    <property type="entry name" value="Cyclic phosphodiesterase"/>
    <property type="match status" value="1"/>
</dbReference>
<dbReference type="PANTHER" id="PTHR35561">
    <property type="entry name" value="RNA 2',3'-CYCLIC PHOSPHODIESTERASE"/>
    <property type="match status" value="1"/>
</dbReference>
<reference evidence="3 4" key="1">
    <citation type="journal article" date="2014" name="Int. J. Syst. Evol. Microbiol.">
        <title>Complete genome sequence of Corynebacterium casei LMG S-19264T (=DSM 44701T), isolated from a smear-ripened cheese.</title>
        <authorList>
            <consortium name="US DOE Joint Genome Institute (JGI-PGF)"/>
            <person name="Walter F."/>
            <person name="Albersmeier A."/>
            <person name="Kalinowski J."/>
            <person name="Ruckert C."/>
        </authorList>
    </citation>
    <scope>NUCLEOTIDE SEQUENCE [LARGE SCALE GENOMIC DNA]</scope>
    <source>
        <strain evidence="3 4">KCTC 23968</strain>
    </source>
</reference>
<comment type="caution">
    <text evidence="3">The sequence shown here is derived from an EMBL/GenBank/DDBJ whole genome shotgun (WGS) entry which is preliminary data.</text>
</comment>
<feature type="short sequence motif" description="HXTX 2" evidence="2">
    <location>
        <begin position="119"/>
        <end position="122"/>
    </location>
</feature>
<dbReference type="GO" id="GO:0008664">
    <property type="term" value="F:RNA 2',3'-cyclic 3'-phosphodiesterase activity"/>
    <property type="evidence" value="ECO:0007669"/>
    <property type="project" value="UniProtKB-EC"/>
</dbReference>
<dbReference type="HAMAP" id="MF_01940">
    <property type="entry name" value="RNA_CPDase"/>
    <property type="match status" value="1"/>
</dbReference>
<evidence type="ECO:0000313" key="4">
    <source>
        <dbReference type="Proteomes" id="UP000600865"/>
    </source>
</evidence>
<comment type="function">
    <text evidence="2">Hydrolyzes RNA 2',3'-cyclic phosphodiester to an RNA 2'-phosphomonoester.</text>
</comment>
<keyword evidence="1 2" id="KW-0378">Hydrolase</keyword>
<dbReference type="NCBIfam" id="TIGR02258">
    <property type="entry name" value="2_5_ligase"/>
    <property type="match status" value="1"/>
</dbReference>